<proteinExistence type="predicted"/>
<evidence type="ECO:0000313" key="2">
    <source>
        <dbReference type="EMBL" id="RDI69043.1"/>
    </source>
</evidence>
<accession>A0A370IEB1</accession>
<dbReference type="AlphaFoldDB" id="A0A370IEB1"/>
<dbReference type="Pfam" id="PF00903">
    <property type="entry name" value="Glyoxalase"/>
    <property type="match status" value="1"/>
</dbReference>
<sequence length="128" mass="14682">MRFDHTVVWTADGFETAEFWADILGGRLAGRVGWDIALAFDNEVTVRFADIGSSSRDPGIQQQRYAITVSDDDFRTALKLIEQRRIRYWADARRTEEGNTYRHGDHRGFFVLDPNGHLLELMAFTISS</sequence>
<feature type="domain" description="VOC" evidence="1">
    <location>
        <begin position="2"/>
        <end position="124"/>
    </location>
</feature>
<dbReference type="PROSITE" id="PS51819">
    <property type="entry name" value="VOC"/>
    <property type="match status" value="1"/>
</dbReference>
<dbReference type="GO" id="GO:0051213">
    <property type="term" value="F:dioxygenase activity"/>
    <property type="evidence" value="ECO:0007669"/>
    <property type="project" value="UniProtKB-KW"/>
</dbReference>
<name>A0A370IEB1_9NOCA</name>
<gene>
    <name evidence="2" type="ORF">DFR76_101581</name>
</gene>
<dbReference type="GO" id="GO:0016829">
    <property type="term" value="F:lyase activity"/>
    <property type="evidence" value="ECO:0007669"/>
    <property type="project" value="UniProtKB-KW"/>
</dbReference>
<keyword evidence="2" id="KW-0223">Dioxygenase</keyword>
<organism evidence="2 3">
    <name type="scientific">Nocardia pseudobrasiliensis</name>
    <dbReference type="NCBI Taxonomy" id="45979"/>
    <lineage>
        <taxon>Bacteria</taxon>
        <taxon>Bacillati</taxon>
        <taxon>Actinomycetota</taxon>
        <taxon>Actinomycetes</taxon>
        <taxon>Mycobacteriales</taxon>
        <taxon>Nocardiaceae</taxon>
        <taxon>Nocardia</taxon>
    </lineage>
</organism>
<evidence type="ECO:0000259" key="1">
    <source>
        <dbReference type="PROSITE" id="PS51819"/>
    </source>
</evidence>
<dbReference type="InterPro" id="IPR037523">
    <property type="entry name" value="VOC_core"/>
</dbReference>
<reference evidence="2 3" key="1">
    <citation type="submission" date="2018-07" db="EMBL/GenBank/DDBJ databases">
        <title>Genomic Encyclopedia of Type Strains, Phase IV (KMG-IV): sequencing the most valuable type-strain genomes for metagenomic binning, comparative biology and taxonomic classification.</title>
        <authorList>
            <person name="Goeker M."/>
        </authorList>
    </citation>
    <scope>NUCLEOTIDE SEQUENCE [LARGE SCALE GENOMIC DNA]</scope>
    <source>
        <strain evidence="2 3">DSM 44290</strain>
    </source>
</reference>
<dbReference type="Proteomes" id="UP000254869">
    <property type="component" value="Unassembled WGS sequence"/>
</dbReference>
<keyword evidence="2" id="KW-0456">Lyase</keyword>
<dbReference type="STRING" id="1210086.GCA_001613105_00435"/>
<protein>
    <submittedName>
        <fullName evidence="2">Catechol 2,3-dioxygenase-like lactoylglutathione lyase family enzyme</fullName>
    </submittedName>
</protein>
<keyword evidence="3" id="KW-1185">Reference proteome</keyword>
<dbReference type="Gene3D" id="3.10.180.10">
    <property type="entry name" value="2,3-Dihydroxybiphenyl 1,2-Dioxygenase, domain 1"/>
    <property type="match status" value="1"/>
</dbReference>
<comment type="caution">
    <text evidence="2">The sequence shown here is derived from an EMBL/GenBank/DDBJ whole genome shotgun (WGS) entry which is preliminary data.</text>
</comment>
<keyword evidence="2" id="KW-0560">Oxidoreductase</keyword>
<dbReference type="SUPFAM" id="SSF54593">
    <property type="entry name" value="Glyoxalase/Bleomycin resistance protein/Dihydroxybiphenyl dioxygenase"/>
    <property type="match status" value="1"/>
</dbReference>
<evidence type="ECO:0000313" key="3">
    <source>
        <dbReference type="Proteomes" id="UP000254869"/>
    </source>
</evidence>
<dbReference type="EMBL" id="QQBC01000001">
    <property type="protein sequence ID" value="RDI69043.1"/>
    <property type="molecule type" value="Genomic_DNA"/>
</dbReference>
<dbReference type="InterPro" id="IPR004360">
    <property type="entry name" value="Glyas_Fos-R_dOase_dom"/>
</dbReference>
<dbReference type="InterPro" id="IPR029068">
    <property type="entry name" value="Glyas_Bleomycin-R_OHBP_Dase"/>
</dbReference>
<dbReference type="RefSeq" id="WP_067990929.1">
    <property type="nucleotide sequence ID" value="NZ_QQBC01000001.1"/>
</dbReference>